<accession>A0ACC1L1L4</accession>
<evidence type="ECO:0000313" key="1">
    <source>
        <dbReference type="EMBL" id="KAJ2799155.1"/>
    </source>
</evidence>
<proteinExistence type="predicted"/>
<protein>
    <submittedName>
        <fullName evidence="1">Uncharacterized protein</fullName>
    </submittedName>
</protein>
<dbReference type="Proteomes" id="UP001140087">
    <property type="component" value="Unassembled WGS sequence"/>
</dbReference>
<reference evidence="1" key="1">
    <citation type="submission" date="2022-07" db="EMBL/GenBank/DDBJ databases">
        <title>Phylogenomic reconstructions and comparative analyses of Kickxellomycotina fungi.</title>
        <authorList>
            <person name="Reynolds N.K."/>
            <person name="Stajich J.E."/>
            <person name="Barry K."/>
            <person name="Grigoriev I.V."/>
            <person name="Crous P."/>
            <person name="Smith M.E."/>
        </authorList>
    </citation>
    <scope>NUCLEOTIDE SEQUENCE</scope>
    <source>
        <strain evidence="1">BCRC 34780</strain>
    </source>
</reference>
<sequence>MDDISDDEGFFLIPAALQSGQTTPTRASLLSERRASAQRMSGSGYGPVGWIDAEFLEDAEHFQEHPLGRADASGCWEPVCDPRTGLCEFPRPRLSTEDPPDVVPADNRAERRLRNQYKRHGSLTLAWQQNQQLLGAGGSGQASARRAHPGLDGQNCAGAMPAALPHHRSSAHSVVAAAACTRFVQRLRSNSLVSTRPSGRVGARSDTASPRGGRESCGADIGATRSSSSSLFAPVNSTRTSIIEARRDDGCDAGRTIGTSPRSGPHYAHSPDSAWLAGADLVSAPATTGSSAAGAGRAHCLAVAPANNGRVRDADAAA</sequence>
<evidence type="ECO:0000313" key="2">
    <source>
        <dbReference type="Proteomes" id="UP001140087"/>
    </source>
</evidence>
<name>A0ACC1L1L4_9FUNG</name>
<organism evidence="1 2">
    <name type="scientific">Coemansia helicoidea</name>
    <dbReference type="NCBI Taxonomy" id="1286919"/>
    <lineage>
        <taxon>Eukaryota</taxon>
        <taxon>Fungi</taxon>
        <taxon>Fungi incertae sedis</taxon>
        <taxon>Zoopagomycota</taxon>
        <taxon>Kickxellomycotina</taxon>
        <taxon>Kickxellomycetes</taxon>
        <taxon>Kickxellales</taxon>
        <taxon>Kickxellaceae</taxon>
        <taxon>Coemansia</taxon>
    </lineage>
</organism>
<dbReference type="EMBL" id="JANBUN010001206">
    <property type="protein sequence ID" value="KAJ2799155.1"/>
    <property type="molecule type" value="Genomic_DNA"/>
</dbReference>
<feature type="non-terminal residue" evidence="1">
    <location>
        <position position="318"/>
    </location>
</feature>
<comment type="caution">
    <text evidence="1">The sequence shown here is derived from an EMBL/GenBank/DDBJ whole genome shotgun (WGS) entry which is preliminary data.</text>
</comment>
<keyword evidence="2" id="KW-1185">Reference proteome</keyword>
<gene>
    <name evidence="1" type="ORF">H4R21_003653</name>
</gene>